<dbReference type="Proteomes" id="UP001162060">
    <property type="component" value="Unassembled WGS sequence"/>
</dbReference>
<proteinExistence type="predicted"/>
<dbReference type="InterPro" id="IPR054722">
    <property type="entry name" value="PolX-like_BBD"/>
</dbReference>
<reference evidence="4" key="1">
    <citation type="submission" date="2024-01" db="EMBL/GenBank/DDBJ databases">
        <authorList>
            <person name="Webb A."/>
        </authorList>
    </citation>
    <scope>NUCLEOTIDE SEQUENCE</scope>
    <source>
        <strain evidence="4">Pm1</strain>
    </source>
</reference>
<feature type="domain" description="Retrovirus-related Pol polyprotein from transposon TNT 1-94-like beta-barrel" evidence="3">
    <location>
        <begin position="140"/>
        <end position="216"/>
    </location>
</feature>
<dbReference type="Pfam" id="PF22936">
    <property type="entry name" value="Pol_BBD"/>
    <property type="match status" value="1"/>
</dbReference>
<evidence type="ECO:0000259" key="3">
    <source>
        <dbReference type="Pfam" id="PF22936"/>
    </source>
</evidence>
<dbReference type="EMBL" id="CAKLBY020000331">
    <property type="protein sequence ID" value="CAK7945531.1"/>
    <property type="molecule type" value="Genomic_DNA"/>
</dbReference>
<dbReference type="AlphaFoldDB" id="A0AAV1VF27"/>
<evidence type="ECO:0000313" key="4">
    <source>
        <dbReference type="EMBL" id="CAK7945531.1"/>
    </source>
</evidence>
<protein>
    <recommendedName>
        <fullName evidence="3">Retrovirus-related Pol polyprotein from transposon TNT 1-94-like beta-barrel domain-containing protein</fullName>
    </recommendedName>
</protein>
<keyword evidence="1" id="KW-0378">Hydrolase</keyword>
<accession>A0AAV1VF27</accession>
<evidence type="ECO:0000256" key="1">
    <source>
        <dbReference type="ARBA" id="ARBA00022670"/>
    </source>
</evidence>
<dbReference type="InterPro" id="IPR039537">
    <property type="entry name" value="Retrotran_Ty1/copia-like"/>
</dbReference>
<name>A0AAV1VF27_9STRA</name>
<dbReference type="GO" id="GO:0006508">
    <property type="term" value="P:proteolysis"/>
    <property type="evidence" value="ECO:0007669"/>
    <property type="project" value="UniProtKB-KW"/>
</dbReference>
<gene>
    <name evidence="4" type="ORF">PM001_LOCUS30681</name>
</gene>
<evidence type="ECO:0000256" key="2">
    <source>
        <dbReference type="SAM" id="MobiDB-lite"/>
    </source>
</evidence>
<keyword evidence="1" id="KW-0645">Protease</keyword>
<dbReference type="PANTHER" id="PTHR42648">
    <property type="entry name" value="TRANSPOSASE, PUTATIVE-RELATED"/>
    <property type="match status" value="1"/>
</dbReference>
<organism evidence="4 5">
    <name type="scientific">Peronospora matthiolae</name>
    <dbReference type="NCBI Taxonomy" id="2874970"/>
    <lineage>
        <taxon>Eukaryota</taxon>
        <taxon>Sar</taxon>
        <taxon>Stramenopiles</taxon>
        <taxon>Oomycota</taxon>
        <taxon>Peronosporomycetes</taxon>
        <taxon>Peronosporales</taxon>
        <taxon>Peronosporaceae</taxon>
        <taxon>Peronospora</taxon>
    </lineage>
</organism>
<comment type="caution">
    <text evidence="4">The sequence shown here is derived from an EMBL/GenBank/DDBJ whole genome shotgun (WGS) entry which is preliminary data.</text>
</comment>
<dbReference type="PANTHER" id="PTHR42648:SF28">
    <property type="entry name" value="TRANSPOSON-ENCODED PROTEIN WITH RIBONUCLEASE H-LIKE AND RETROVIRUS ZINC FINGER-LIKE DOMAINS"/>
    <property type="match status" value="1"/>
</dbReference>
<sequence>MNLFMKNEEVRRIWAEHFLYKVAVSDARELAHFAQSIKLGSVEVGREVVAALVEAKHQDTQTCFRCGRTGHAVGNTVLVLTEKASAARANGNESKEEMRARRKTARASDTSDNGPAATCAGGFVLAEYDAIGIDRGVRILASCASIHLVNDESLLVQQVVCVHEITMADGETLRMTRVGSVRLELLVRGAKTSVALSEVYFAPRLAMNIVFYGKLNVLYNKTTSTRERHSSEEVIIFALEALATNDDADGAHEASLLHWHQRLGHLAFDTIGRTARDPASGIRLTRNKRMACMSCLKGKQTRNAQSQQDSGANSPIDRIGGFICSGLNIPMKPQDHLGNRYLVNFIDHKSNYYRTFLARTKDAVAKQFDAFLVHFKKLFGFKVLVLLMDGGGE</sequence>
<dbReference type="GO" id="GO:0008233">
    <property type="term" value="F:peptidase activity"/>
    <property type="evidence" value="ECO:0007669"/>
    <property type="project" value="UniProtKB-KW"/>
</dbReference>
<feature type="region of interest" description="Disordered" evidence="2">
    <location>
        <begin position="88"/>
        <end position="113"/>
    </location>
</feature>
<evidence type="ECO:0000313" key="5">
    <source>
        <dbReference type="Proteomes" id="UP001162060"/>
    </source>
</evidence>